<comment type="caution">
    <text evidence="2">The sequence shown here is derived from an EMBL/GenBank/DDBJ whole genome shotgun (WGS) entry which is preliminary data.</text>
</comment>
<name>A0A840VP76_9PROT</name>
<reference evidence="2 3" key="1">
    <citation type="submission" date="2020-08" db="EMBL/GenBank/DDBJ databases">
        <title>Genomic Encyclopedia of Type Strains, Phase IV (KMG-IV): sequencing the most valuable type-strain genomes for metagenomic binning, comparative biology and taxonomic classification.</title>
        <authorList>
            <person name="Goeker M."/>
        </authorList>
    </citation>
    <scope>NUCLEOTIDE SEQUENCE [LARGE SCALE GENOMIC DNA]</scope>
    <source>
        <strain evidence="2 3">DSM 27026</strain>
    </source>
</reference>
<sequence>MGAMTSQFDSTNPERRSEHRTRAIKSGKLFYGGFSPTVVDCIIRDLSAKGACVETEVMVDVPETLVLRFADDTQRKVRRCWARGHLIGVEFIS</sequence>
<proteinExistence type="predicted"/>
<accession>A0A840VP76</accession>
<keyword evidence="3" id="KW-1185">Reference proteome</keyword>
<dbReference type="Proteomes" id="UP000553706">
    <property type="component" value="Unassembled WGS sequence"/>
</dbReference>
<dbReference type="Gene3D" id="2.40.10.220">
    <property type="entry name" value="predicted glycosyltransferase like domains"/>
    <property type="match status" value="1"/>
</dbReference>
<evidence type="ECO:0000259" key="1">
    <source>
        <dbReference type="Pfam" id="PF07238"/>
    </source>
</evidence>
<dbReference type="EMBL" id="JACHFJ010000001">
    <property type="protein sequence ID" value="MBB5372112.1"/>
    <property type="molecule type" value="Genomic_DNA"/>
</dbReference>
<evidence type="ECO:0000313" key="3">
    <source>
        <dbReference type="Proteomes" id="UP000553706"/>
    </source>
</evidence>
<organism evidence="2 3">
    <name type="scientific">Acidocella aromatica</name>
    <dbReference type="NCBI Taxonomy" id="1303579"/>
    <lineage>
        <taxon>Bacteria</taxon>
        <taxon>Pseudomonadati</taxon>
        <taxon>Pseudomonadota</taxon>
        <taxon>Alphaproteobacteria</taxon>
        <taxon>Acetobacterales</taxon>
        <taxon>Acidocellaceae</taxon>
        <taxon>Acidocella</taxon>
    </lineage>
</organism>
<protein>
    <recommendedName>
        <fullName evidence="1">PilZ domain-containing protein</fullName>
    </recommendedName>
</protein>
<dbReference type="Pfam" id="PF07238">
    <property type="entry name" value="PilZ"/>
    <property type="match status" value="1"/>
</dbReference>
<dbReference type="GO" id="GO:0035438">
    <property type="term" value="F:cyclic-di-GMP binding"/>
    <property type="evidence" value="ECO:0007669"/>
    <property type="project" value="InterPro"/>
</dbReference>
<feature type="domain" description="PilZ" evidence="1">
    <location>
        <begin position="14"/>
        <end position="91"/>
    </location>
</feature>
<dbReference type="SUPFAM" id="SSF141371">
    <property type="entry name" value="PilZ domain-like"/>
    <property type="match status" value="1"/>
</dbReference>
<dbReference type="AlphaFoldDB" id="A0A840VP76"/>
<gene>
    <name evidence="2" type="ORF">HNP71_000336</name>
</gene>
<dbReference type="RefSeq" id="WP_183265106.1">
    <property type="nucleotide sequence ID" value="NZ_JACHFJ010000001.1"/>
</dbReference>
<dbReference type="InterPro" id="IPR009875">
    <property type="entry name" value="PilZ_domain"/>
</dbReference>
<evidence type="ECO:0000313" key="2">
    <source>
        <dbReference type="EMBL" id="MBB5372112.1"/>
    </source>
</evidence>